<dbReference type="InterPro" id="IPR036953">
    <property type="entry name" value="GreA/GreB_C_sf"/>
</dbReference>
<dbReference type="Proteomes" id="UP000271603">
    <property type="component" value="Chromosome"/>
</dbReference>
<dbReference type="NCBIfam" id="NF004396">
    <property type="entry name" value="PRK05753.1"/>
    <property type="match status" value="1"/>
</dbReference>
<gene>
    <name evidence="4" type="primary">rnk</name>
    <name evidence="4" type="ORF">NCTC9419_01852</name>
</gene>
<dbReference type="SUPFAM" id="SSF54534">
    <property type="entry name" value="FKBP-like"/>
    <property type="match status" value="1"/>
</dbReference>
<feature type="domain" description="Transcription elongation factor GreA/GreB C-terminal" evidence="2">
    <location>
        <begin position="50"/>
        <end position="97"/>
    </location>
</feature>
<keyword evidence="4" id="KW-0808">Transferase</keyword>
<organism evidence="4 5">
    <name type="scientific">Serratia rubidaea</name>
    <name type="common">Serratia marinorubra</name>
    <dbReference type="NCBI Taxonomy" id="61652"/>
    <lineage>
        <taxon>Bacteria</taxon>
        <taxon>Pseudomonadati</taxon>
        <taxon>Pseudomonadota</taxon>
        <taxon>Gammaproteobacteria</taxon>
        <taxon>Enterobacterales</taxon>
        <taxon>Yersiniaceae</taxon>
        <taxon>Serratia</taxon>
    </lineage>
</organism>
<dbReference type="InterPro" id="IPR029462">
    <property type="entry name" value="Rnk_N"/>
</dbReference>
<dbReference type="Gene3D" id="1.10.286.20">
    <property type="match status" value="1"/>
</dbReference>
<dbReference type="GO" id="GO:0032784">
    <property type="term" value="P:regulation of DNA-templated transcription elongation"/>
    <property type="evidence" value="ECO:0007669"/>
    <property type="project" value="InterPro"/>
</dbReference>
<accession>A0A3S4GIM6</accession>
<evidence type="ECO:0000259" key="2">
    <source>
        <dbReference type="Pfam" id="PF01272"/>
    </source>
</evidence>
<reference evidence="4 5" key="1">
    <citation type="submission" date="2018-12" db="EMBL/GenBank/DDBJ databases">
        <authorList>
            <consortium name="Pathogen Informatics"/>
        </authorList>
    </citation>
    <scope>NUCLEOTIDE SEQUENCE [LARGE SCALE GENOMIC DNA]</scope>
    <source>
        <strain evidence="4 5">NCTC9419</strain>
    </source>
</reference>
<dbReference type="GO" id="GO:0016301">
    <property type="term" value="F:kinase activity"/>
    <property type="evidence" value="ECO:0007669"/>
    <property type="project" value="UniProtKB-KW"/>
</dbReference>
<dbReference type="Pfam" id="PF14760">
    <property type="entry name" value="Rnk_N"/>
    <property type="match status" value="1"/>
</dbReference>
<feature type="region of interest" description="Disordered" evidence="1">
    <location>
        <begin position="136"/>
        <end position="197"/>
    </location>
</feature>
<dbReference type="GO" id="GO:0003677">
    <property type="term" value="F:DNA binding"/>
    <property type="evidence" value="ECO:0007669"/>
    <property type="project" value="InterPro"/>
</dbReference>
<dbReference type="Gene3D" id="3.10.50.30">
    <property type="entry name" value="Transcription elongation factor, GreA/GreB, C-terminal domain"/>
    <property type="match status" value="1"/>
</dbReference>
<protein>
    <submittedName>
        <fullName evidence="4">Regulator of nucleoside diphosphate kinase</fullName>
    </submittedName>
</protein>
<dbReference type="EMBL" id="LR134155">
    <property type="protein sequence ID" value="VEA70355.1"/>
    <property type="molecule type" value="Genomic_DNA"/>
</dbReference>
<dbReference type="Pfam" id="PF01272">
    <property type="entry name" value="GreA_GreB"/>
    <property type="match status" value="1"/>
</dbReference>
<evidence type="ECO:0000256" key="1">
    <source>
        <dbReference type="SAM" id="MobiDB-lite"/>
    </source>
</evidence>
<name>A0A3S4GIM6_SERRU</name>
<dbReference type="InterPro" id="IPR001437">
    <property type="entry name" value="Tscrpt_elong_fac_GreA/B_C"/>
</dbReference>
<keyword evidence="4" id="KW-0418">Kinase</keyword>
<feature type="domain" description="Regulator of nucleoside diphosphate kinase N-terminal" evidence="3">
    <location>
        <begin position="4"/>
        <end position="43"/>
    </location>
</feature>
<sequence length="197" mass="21499">MTKPIITINELDAERLDALLEQPAFAHTDIAAALNDELDRAEILPPAQIPANVVTMNSIVRFRDLHTGEEHVRTLVYPASLKDSNQQLSVMAPLAQRCWACTSANRLPGRCRTANRRILRCWNCCTNRKPPASIIAKRRDGRPSAARTVTAASTPAPEPAARHRPAHAAHRPSSAARNGRTPCPTCRTAPARPASPD</sequence>
<evidence type="ECO:0000313" key="4">
    <source>
        <dbReference type="EMBL" id="VEA70355.1"/>
    </source>
</evidence>
<proteinExistence type="predicted"/>
<dbReference type="STRING" id="61652.AXX16_1026"/>
<evidence type="ECO:0000313" key="5">
    <source>
        <dbReference type="Proteomes" id="UP000271603"/>
    </source>
</evidence>
<evidence type="ECO:0000259" key="3">
    <source>
        <dbReference type="Pfam" id="PF14760"/>
    </source>
</evidence>
<dbReference type="AlphaFoldDB" id="A0A3S4GIM6"/>